<organism evidence="1 2">
    <name type="scientific">Scomber scombrus</name>
    <name type="common">Atlantic mackerel</name>
    <name type="synonym">Scomber vernalis</name>
    <dbReference type="NCBI Taxonomy" id="13677"/>
    <lineage>
        <taxon>Eukaryota</taxon>
        <taxon>Metazoa</taxon>
        <taxon>Chordata</taxon>
        <taxon>Craniata</taxon>
        <taxon>Vertebrata</taxon>
        <taxon>Euteleostomi</taxon>
        <taxon>Actinopterygii</taxon>
        <taxon>Neopterygii</taxon>
        <taxon>Teleostei</taxon>
        <taxon>Neoteleostei</taxon>
        <taxon>Acanthomorphata</taxon>
        <taxon>Pelagiaria</taxon>
        <taxon>Scombriformes</taxon>
        <taxon>Scombridae</taxon>
        <taxon>Scomber</taxon>
    </lineage>
</organism>
<gene>
    <name evidence="1" type="ORF">FSCOSCO3_A029385</name>
</gene>
<dbReference type="AlphaFoldDB" id="A0AAV1PJI9"/>
<reference evidence="1 2" key="1">
    <citation type="submission" date="2024-01" db="EMBL/GenBank/DDBJ databases">
        <authorList>
            <person name="Alioto T."/>
            <person name="Alioto T."/>
            <person name="Gomez Garrido J."/>
        </authorList>
    </citation>
    <scope>NUCLEOTIDE SEQUENCE [LARGE SCALE GENOMIC DNA]</scope>
</reference>
<comment type="caution">
    <text evidence="1">The sequence shown here is derived from an EMBL/GenBank/DDBJ whole genome shotgun (WGS) entry which is preliminary data.</text>
</comment>
<sequence>MCAELRVNGRQAVAVWRGRDRQLCLSTPKPSLLFLDVKPIKGSGVSTSARFGSPGRPFQKLSGSSSNDVDLTMVMMCWVSLAGRRSSSD</sequence>
<evidence type="ECO:0000313" key="2">
    <source>
        <dbReference type="Proteomes" id="UP001314229"/>
    </source>
</evidence>
<proteinExistence type="predicted"/>
<dbReference type="EMBL" id="CAWUFR010000189">
    <property type="protein sequence ID" value="CAK6971933.1"/>
    <property type="molecule type" value="Genomic_DNA"/>
</dbReference>
<dbReference type="Proteomes" id="UP001314229">
    <property type="component" value="Unassembled WGS sequence"/>
</dbReference>
<name>A0AAV1PJI9_SCOSC</name>
<protein>
    <submittedName>
        <fullName evidence="1">Uncharacterized protein</fullName>
    </submittedName>
</protein>
<evidence type="ECO:0000313" key="1">
    <source>
        <dbReference type="EMBL" id="CAK6971933.1"/>
    </source>
</evidence>
<accession>A0AAV1PJI9</accession>
<keyword evidence="2" id="KW-1185">Reference proteome</keyword>